<sequence>MEINNVSSEIIKPSSPTPQHLKTHKLSVLDQVAGDSLFPIILFYPQTCSNNTSLNKTTDLLKRSLSQTLTLYHPFAGRLKDEFSIDCDDTGATFIEARAAASDMSEIVKQPTVDMLEQLMPYKLNEKPSVAVNLAAKVTYFEHCGGMALCVCFSHVIADITTAANFIKTWVTFASGSDTSSEDDDVIKHAVFGCSSIFPPQKFSSFSRNVIAENHSKSAEILTKRFIFEGDKIAALKEKMGSESSSGYHPTRVEAVSAIILGGIMSVEKEADDFNHSHLVASIAVNLRNRVNPPIPEQSIGNIVQAGIAKLPIEKKTIDYRNLAETLHKSIEKINDEYLRTFHADGGFLSNMNDVLEGLFDKNCRWFTISAWCRRPLYEADFGWGKPVWVSTVMKHKDVAVLLDSSDGKGIEAWVALPKKDMAKFEQDSGILRYASIDTSLI</sequence>
<organism evidence="4 5">
    <name type="scientific">Citrus x changshan-huyou</name>
    <dbReference type="NCBI Taxonomy" id="2935761"/>
    <lineage>
        <taxon>Eukaryota</taxon>
        <taxon>Viridiplantae</taxon>
        <taxon>Streptophyta</taxon>
        <taxon>Embryophyta</taxon>
        <taxon>Tracheophyta</taxon>
        <taxon>Spermatophyta</taxon>
        <taxon>Magnoliopsida</taxon>
        <taxon>eudicotyledons</taxon>
        <taxon>Gunneridae</taxon>
        <taxon>Pentapetalae</taxon>
        <taxon>rosids</taxon>
        <taxon>malvids</taxon>
        <taxon>Sapindales</taxon>
        <taxon>Rutaceae</taxon>
        <taxon>Aurantioideae</taxon>
        <taxon>Citrus</taxon>
    </lineage>
</organism>
<reference evidence="4 5" key="1">
    <citation type="submission" date="2024-05" db="EMBL/GenBank/DDBJ databases">
        <title>Haplotype-resolved chromosome-level genome assembly of Huyou (Citrus changshanensis).</title>
        <authorList>
            <person name="Miao C."/>
            <person name="Chen W."/>
            <person name="Wu Y."/>
            <person name="Wang L."/>
            <person name="Zhao S."/>
            <person name="Grierson D."/>
            <person name="Xu C."/>
            <person name="Chen K."/>
        </authorList>
    </citation>
    <scope>NUCLEOTIDE SEQUENCE [LARGE SCALE GENOMIC DNA]</scope>
    <source>
        <strain evidence="4">01-14</strain>
        <tissue evidence="4">Leaf</tissue>
    </source>
</reference>
<evidence type="ECO:0000313" key="4">
    <source>
        <dbReference type="EMBL" id="KAK9201192.1"/>
    </source>
</evidence>
<evidence type="ECO:0000256" key="3">
    <source>
        <dbReference type="ARBA" id="ARBA00023315"/>
    </source>
</evidence>
<dbReference type="PANTHER" id="PTHR31623:SF28">
    <property type="entry name" value="BAHD ACYLTRANSFERASE"/>
    <property type="match status" value="1"/>
</dbReference>
<proteinExistence type="inferred from homology"/>
<keyword evidence="3" id="KW-0012">Acyltransferase</keyword>
<accession>A0AAP0MBJ6</accession>
<dbReference type="AlphaFoldDB" id="A0AAP0MBJ6"/>
<gene>
    <name evidence="4" type="ORF">WN944_016393</name>
</gene>
<keyword evidence="2" id="KW-0808">Transferase</keyword>
<evidence type="ECO:0000256" key="2">
    <source>
        <dbReference type="ARBA" id="ARBA00022679"/>
    </source>
</evidence>
<protein>
    <submittedName>
        <fullName evidence="4">Uncharacterized protein</fullName>
    </submittedName>
</protein>
<dbReference type="InterPro" id="IPR023213">
    <property type="entry name" value="CAT-like_dom_sf"/>
</dbReference>
<dbReference type="Proteomes" id="UP001428341">
    <property type="component" value="Unassembled WGS sequence"/>
</dbReference>
<comment type="caution">
    <text evidence="4">The sequence shown here is derived from an EMBL/GenBank/DDBJ whole genome shotgun (WGS) entry which is preliminary data.</text>
</comment>
<dbReference type="PANTHER" id="PTHR31623">
    <property type="entry name" value="F21J9.9"/>
    <property type="match status" value="1"/>
</dbReference>
<dbReference type="GO" id="GO:0016746">
    <property type="term" value="F:acyltransferase activity"/>
    <property type="evidence" value="ECO:0007669"/>
    <property type="project" value="UniProtKB-KW"/>
</dbReference>
<name>A0AAP0MBJ6_9ROSI</name>
<dbReference type="Gene3D" id="3.30.559.10">
    <property type="entry name" value="Chloramphenicol acetyltransferase-like domain"/>
    <property type="match status" value="2"/>
</dbReference>
<dbReference type="Pfam" id="PF02458">
    <property type="entry name" value="Transferase"/>
    <property type="match status" value="1"/>
</dbReference>
<comment type="similarity">
    <text evidence="1">Belongs to the plant acyltransferase family.</text>
</comment>
<keyword evidence="5" id="KW-1185">Reference proteome</keyword>
<dbReference type="EMBL" id="JBCGBO010000005">
    <property type="protein sequence ID" value="KAK9201192.1"/>
    <property type="molecule type" value="Genomic_DNA"/>
</dbReference>
<evidence type="ECO:0000313" key="5">
    <source>
        <dbReference type="Proteomes" id="UP001428341"/>
    </source>
</evidence>
<evidence type="ECO:0000256" key="1">
    <source>
        <dbReference type="ARBA" id="ARBA00009861"/>
    </source>
</evidence>